<sequence length="349" mass="39574">MSITVNGHSRVPPGFRFHPTEDELLNYYLKKKVASQKIDLDVIPDIDLNKLEPWDIQEKCKIGSTPQNDWYFFSHKDKKYPTGTRTNRATAAGFWKATGRDKVIYTSSKRIGMRKTLVFYKGRAPHGQKSDWIMHEYRLDDQLDTNVSCLIGDQNTGGGQEDGWVVCRVFKKKNLHKVNVDSQNTSTTTTTTYNEATKTQMLLNSNNDGALDQIIHYMGRSTSCKQDHYLTKPLVLDNSNSNSNNNSLRSYLLPFERFMKLPPLESPTTTVPSISDDYPPPLDGIQAVVSMCSVYNATAESGVHNWAALDGRLVDSHLADFNDNEYNDYQPACDNNLWSFTRPESGHNE</sequence>
<dbReference type="OrthoDB" id="1922833at2759"/>
<dbReference type="PANTHER" id="PTHR31744">
    <property type="entry name" value="PROTEIN CUP-SHAPED COTYLEDON 2-RELATED"/>
    <property type="match status" value="1"/>
</dbReference>
<keyword evidence="1" id="KW-0805">Transcription regulation</keyword>
<dbReference type="Gene3D" id="2.170.150.80">
    <property type="entry name" value="NAC domain"/>
    <property type="match status" value="1"/>
</dbReference>
<evidence type="ECO:0000256" key="2">
    <source>
        <dbReference type="ARBA" id="ARBA00023125"/>
    </source>
</evidence>
<accession>A0A9D5HA02</accession>
<dbReference type="AlphaFoldDB" id="A0A9D5HA02"/>
<dbReference type="InterPro" id="IPR003441">
    <property type="entry name" value="NAC-dom"/>
</dbReference>
<evidence type="ECO:0000256" key="1">
    <source>
        <dbReference type="ARBA" id="ARBA00023015"/>
    </source>
</evidence>
<keyword evidence="2" id="KW-0238">DNA-binding</keyword>
<dbReference type="Proteomes" id="UP001085076">
    <property type="component" value="Miscellaneous, Linkage group lg07"/>
</dbReference>
<dbReference type="GO" id="GO:0003677">
    <property type="term" value="F:DNA binding"/>
    <property type="evidence" value="ECO:0007669"/>
    <property type="project" value="UniProtKB-KW"/>
</dbReference>
<protein>
    <recommendedName>
        <fullName evidence="5">NAC domain-containing protein</fullName>
    </recommendedName>
</protein>
<feature type="domain" description="NAC" evidence="5">
    <location>
        <begin position="11"/>
        <end position="172"/>
    </location>
</feature>
<dbReference type="Pfam" id="PF02365">
    <property type="entry name" value="NAM"/>
    <property type="match status" value="1"/>
</dbReference>
<reference evidence="6" key="1">
    <citation type="submission" date="2021-03" db="EMBL/GenBank/DDBJ databases">
        <authorList>
            <person name="Li Z."/>
            <person name="Yang C."/>
        </authorList>
    </citation>
    <scope>NUCLEOTIDE SEQUENCE</scope>
    <source>
        <strain evidence="6">Dzin_1.0</strain>
        <tissue evidence="6">Leaf</tissue>
    </source>
</reference>
<dbReference type="FunFam" id="2.170.150.80:FF:000003">
    <property type="entry name" value="NAC domain-containing protein"/>
    <property type="match status" value="1"/>
</dbReference>
<keyword evidence="4" id="KW-0539">Nucleus</keyword>
<keyword evidence="3" id="KW-0804">Transcription</keyword>
<keyword evidence="7" id="KW-1185">Reference proteome</keyword>
<proteinExistence type="predicted"/>
<dbReference type="EMBL" id="JAGGNH010000007">
    <property type="protein sequence ID" value="KAJ0968640.1"/>
    <property type="molecule type" value="Genomic_DNA"/>
</dbReference>
<name>A0A9D5HA02_9LILI</name>
<dbReference type="InterPro" id="IPR036093">
    <property type="entry name" value="NAC_dom_sf"/>
</dbReference>
<evidence type="ECO:0000313" key="6">
    <source>
        <dbReference type="EMBL" id="KAJ0968640.1"/>
    </source>
</evidence>
<dbReference type="PROSITE" id="PS51005">
    <property type="entry name" value="NAC"/>
    <property type="match status" value="1"/>
</dbReference>
<gene>
    <name evidence="6" type="ORF">J5N97_025557</name>
</gene>
<evidence type="ECO:0000256" key="4">
    <source>
        <dbReference type="ARBA" id="ARBA00023242"/>
    </source>
</evidence>
<organism evidence="6 7">
    <name type="scientific">Dioscorea zingiberensis</name>
    <dbReference type="NCBI Taxonomy" id="325984"/>
    <lineage>
        <taxon>Eukaryota</taxon>
        <taxon>Viridiplantae</taxon>
        <taxon>Streptophyta</taxon>
        <taxon>Embryophyta</taxon>
        <taxon>Tracheophyta</taxon>
        <taxon>Spermatophyta</taxon>
        <taxon>Magnoliopsida</taxon>
        <taxon>Liliopsida</taxon>
        <taxon>Dioscoreales</taxon>
        <taxon>Dioscoreaceae</taxon>
        <taxon>Dioscorea</taxon>
    </lineage>
</organism>
<dbReference type="GO" id="GO:0006355">
    <property type="term" value="P:regulation of DNA-templated transcription"/>
    <property type="evidence" value="ECO:0007669"/>
    <property type="project" value="InterPro"/>
</dbReference>
<comment type="caution">
    <text evidence="6">The sequence shown here is derived from an EMBL/GenBank/DDBJ whole genome shotgun (WGS) entry which is preliminary data.</text>
</comment>
<dbReference type="SUPFAM" id="SSF101941">
    <property type="entry name" value="NAC domain"/>
    <property type="match status" value="1"/>
</dbReference>
<evidence type="ECO:0000256" key="3">
    <source>
        <dbReference type="ARBA" id="ARBA00023163"/>
    </source>
</evidence>
<reference evidence="6" key="2">
    <citation type="journal article" date="2022" name="Hortic Res">
        <title>The genome of Dioscorea zingiberensis sheds light on the biosynthesis, origin and evolution of the medicinally important diosgenin saponins.</title>
        <authorList>
            <person name="Li Y."/>
            <person name="Tan C."/>
            <person name="Li Z."/>
            <person name="Guo J."/>
            <person name="Li S."/>
            <person name="Chen X."/>
            <person name="Wang C."/>
            <person name="Dai X."/>
            <person name="Yang H."/>
            <person name="Song W."/>
            <person name="Hou L."/>
            <person name="Xu J."/>
            <person name="Tong Z."/>
            <person name="Xu A."/>
            <person name="Yuan X."/>
            <person name="Wang W."/>
            <person name="Yang Q."/>
            <person name="Chen L."/>
            <person name="Sun Z."/>
            <person name="Wang K."/>
            <person name="Pan B."/>
            <person name="Chen J."/>
            <person name="Bao Y."/>
            <person name="Liu F."/>
            <person name="Qi X."/>
            <person name="Gang D.R."/>
            <person name="Wen J."/>
            <person name="Li J."/>
        </authorList>
    </citation>
    <scope>NUCLEOTIDE SEQUENCE</scope>
    <source>
        <strain evidence="6">Dzin_1.0</strain>
    </source>
</reference>
<dbReference type="PANTHER" id="PTHR31744:SF221">
    <property type="entry name" value="NAC DOMAIN-CONTAINING PROTEIN 43-LIKE"/>
    <property type="match status" value="1"/>
</dbReference>
<evidence type="ECO:0000259" key="5">
    <source>
        <dbReference type="PROSITE" id="PS51005"/>
    </source>
</evidence>
<evidence type="ECO:0000313" key="7">
    <source>
        <dbReference type="Proteomes" id="UP001085076"/>
    </source>
</evidence>